<reference evidence="1 2" key="1">
    <citation type="submission" date="2023-07" db="EMBL/GenBank/DDBJ databases">
        <title>Genomic Encyclopedia of Type Strains, Phase IV (KMG-IV): sequencing the most valuable type-strain genomes for metagenomic binning, comparative biology and taxonomic classification.</title>
        <authorList>
            <person name="Goeker M."/>
        </authorList>
    </citation>
    <scope>NUCLEOTIDE SEQUENCE [LARGE SCALE GENOMIC DNA]</scope>
    <source>
        <strain evidence="1 2">DSM 16784</strain>
    </source>
</reference>
<name>A0ABU0E8X3_9FIRM</name>
<organism evidence="1 2">
    <name type="scientific">Breznakia pachnodae</name>
    <dbReference type="NCBI Taxonomy" id="265178"/>
    <lineage>
        <taxon>Bacteria</taxon>
        <taxon>Bacillati</taxon>
        <taxon>Bacillota</taxon>
        <taxon>Erysipelotrichia</taxon>
        <taxon>Erysipelotrichales</taxon>
        <taxon>Erysipelotrichaceae</taxon>
        <taxon>Breznakia</taxon>
    </lineage>
</organism>
<evidence type="ECO:0000313" key="2">
    <source>
        <dbReference type="Proteomes" id="UP001230220"/>
    </source>
</evidence>
<comment type="caution">
    <text evidence="1">The sequence shown here is derived from an EMBL/GenBank/DDBJ whole genome shotgun (WGS) entry which is preliminary data.</text>
</comment>
<protein>
    <submittedName>
        <fullName evidence="1">Uncharacterized protein</fullName>
    </submittedName>
</protein>
<evidence type="ECO:0000313" key="1">
    <source>
        <dbReference type="EMBL" id="MDQ0363322.1"/>
    </source>
</evidence>
<dbReference type="Proteomes" id="UP001230220">
    <property type="component" value="Unassembled WGS sequence"/>
</dbReference>
<keyword evidence="2" id="KW-1185">Reference proteome</keyword>
<dbReference type="EMBL" id="JAUSUR010000015">
    <property type="protein sequence ID" value="MDQ0363322.1"/>
    <property type="molecule type" value="Genomic_DNA"/>
</dbReference>
<gene>
    <name evidence="1" type="ORF">J2S15_004087</name>
</gene>
<accession>A0ABU0E8X3</accession>
<sequence>MNNYLGYESNNNDYKNTANRLNGYGKKTLRITKGRVESGYRSAKRLGCII</sequence>
<proteinExistence type="predicted"/>